<evidence type="ECO:0000256" key="2">
    <source>
        <dbReference type="ARBA" id="ARBA00005467"/>
    </source>
</evidence>
<reference evidence="7 8" key="1">
    <citation type="submission" date="2013-11" db="EMBL/GenBank/DDBJ databases">
        <title>Draft genome of the bovine lungworm Dictyocaulus viviparus.</title>
        <authorList>
            <person name="Mitreva M."/>
        </authorList>
    </citation>
    <scope>NUCLEOTIDE SEQUENCE [LARGE SCALE GENOMIC DNA]</scope>
    <source>
        <strain evidence="7 8">HannoverDv2000</strain>
    </source>
</reference>
<dbReference type="GO" id="GO:0009306">
    <property type="term" value="P:protein secretion"/>
    <property type="evidence" value="ECO:0007669"/>
    <property type="project" value="TreeGrafter"/>
</dbReference>
<evidence type="ECO:0000256" key="6">
    <source>
        <dbReference type="RuleBase" id="RU361206"/>
    </source>
</evidence>
<dbReference type="PANTHER" id="PTHR13019:SF25">
    <property type="entry name" value="GOLGI APPARATUS MEMBRANE PROTEIN TVP23 HOMOLOG"/>
    <property type="match status" value="1"/>
</dbReference>
<comment type="similarity">
    <text evidence="2 6">Belongs to the TVP23 family.</text>
</comment>
<feature type="transmembrane region" description="Helical" evidence="6">
    <location>
        <begin position="227"/>
        <end position="245"/>
    </location>
</feature>
<proteinExistence type="inferred from homology"/>
<keyword evidence="5 6" id="KW-0472">Membrane</keyword>
<dbReference type="AlphaFoldDB" id="A0A0D8XVW3"/>
<keyword evidence="3 6" id="KW-0812">Transmembrane</keyword>
<dbReference type="PANTHER" id="PTHR13019">
    <property type="entry name" value="GOLGI APPARATUS MEMBRANE PROTEIN TVP23"/>
    <property type="match status" value="1"/>
</dbReference>
<evidence type="ECO:0000313" key="8">
    <source>
        <dbReference type="Proteomes" id="UP000053766"/>
    </source>
</evidence>
<accession>A0A0D8XVW3</accession>
<dbReference type="Pfam" id="PF05832">
    <property type="entry name" value="DUF846"/>
    <property type="match status" value="1"/>
</dbReference>
<organism evidence="7 8">
    <name type="scientific">Dictyocaulus viviparus</name>
    <name type="common">Bovine lungworm</name>
    <dbReference type="NCBI Taxonomy" id="29172"/>
    <lineage>
        <taxon>Eukaryota</taxon>
        <taxon>Metazoa</taxon>
        <taxon>Ecdysozoa</taxon>
        <taxon>Nematoda</taxon>
        <taxon>Chromadorea</taxon>
        <taxon>Rhabditida</taxon>
        <taxon>Rhabditina</taxon>
        <taxon>Rhabditomorpha</taxon>
        <taxon>Strongyloidea</taxon>
        <taxon>Metastrongylidae</taxon>
        <taxon>Dictyocaulus</taxon>
    </lineage>
</organism>
<evidence type="ECO:0000256" key="3">
    <source>
        <dbReference type="ARBA" id="ARBA00022692"/>
    </source>
</evidence>
<evidence type="ECO:0000256" key="4">
    <source>
        <dbReference type="ARBA" id="ARBA00022989"/>
    </source>
</evidence>
<reference evidence="8" key="2">
    <citation type="journal article" date="2016" name="Sci. Rep.">
        <title>Dictyocaulus viviparus genome, variome and transcriptome elucidate lungworm biology and support future intervention.</title>
        <authorList>
            <person name="McNulty S.N."/>
            <person name="Strube C."/>
            <person name="Rosa B.A."/>
            <person name="Martin J.C."/>
            <person name="Tyagi R."/>
            <person name="Choi Y.J."/>
            <person name="Wang Q."/>
            <person name="Hallsworth Pepin K."/>
            <person name="Zhang X."/>
            <person name="Ozersky P."/>
            <person name="Wilson R.K."/>
            <person name="Sternberg P.W."/>
            <person name="Gasser R.B."/>
            <person name="Mitreva M."/>
        </authorList>
    </citation>
    <scope>NUCLEOTIDE SEQUENCE [LARGE SCALE GENOMIC DNA]</scope>
    <source>
        <strain evidence="8">HannoverDv2000</strain>
    </source>
</reference>
<protein>
    <recommendedName>
        <fullName evidence="6">Golgi apparatus membrane protein TVP23 homolog</fullName>
    </recommendedName>
</protein>
<name>A0A0D8XVW3_DICVI</name>
<feature type="transmembrane region" description="Helical" evidence="6">
    <location>
        <begin position="341"/>
        <end position="360"/>
    </location>
</feature>
<dbReference type="Proteomes" id="UP000053766">
    <property type="component" value="Unassembled WGS sequence"/>
</dbReference>
<dbReference type="GO" id="GO:0000139">
    <property type="term" value="C:Golgi membrane"/>
    <property type="evidence" value="ECO:0007669"/>
    <property type="project" value="TreeGrafter"/>
</dbReference>
<sequence length="398" mass="46194">MMLLGEEVNSFREVVSHCHSHLLTLGCLCRTRYVNIFSSGQHRIRMRRLFGDRNSKSYALDMNRTLAFIYLEKHRAQMLQNAGVPVHSDTIAAITRSEASRRMDPALWRIAMAYATSKRFIDETHVLASSQCGWCRHLHIDYVEACCSRKKCLEVITLMEERGAHVFNYLDYVDVLKQATNFNLCILFVKHQHTIPQMSGFDSDLNIGGVVHESSYGFGLRMFSKPMIVIAHVAFNGAALAYYFLANWLSSSFVIQFLVILTLLSMDFWTVKNITGRLLVGLRWWNFVDDNGNNHWKFESAKDRSRFRKTDRRAFWVGLIAGPIVWLLFVITAFFTFKWEWMVVALMGLCMNCANLYGYLRCRWADTNQFSDYISKWAFISMLRQQNRNSSSPMHQTV</sequence>
<dbReference type="GO" id="GO:0016192">
    <property type="term" value="P:vesicle-mediated transport"/>
    <property type="evidence" value="ECO:0007669"/>
    <property type="project" value="TreeGrafter"/>
</dbReference>
<keyword evidence="8" id="KW-1185">Reference proteome</keyword>
<evidence type="ECO:0000256" key="5">
    <source>
        <dbReference type="ARBA" id="ARBA00023136"/>
    </source>
</evidence>
<gene>
    <name evidence="7" type="ORF">DICVIV_05933</name>
</gene>
<comment type="subcellular location">
    <subcellularLocation>
        <location evidence="1 6">Membrane</location>
        <topology evidence="1 6">Multi-pass membrane protein</topology>
    </subcellularLocation>
</comment>
<dbReference type="EMBL" id="KN716286">
    <property type="protein sequence ID" value="KJH47957.1"/>
    <property type="molecule type" value="Genomic_DNA"/>
</dbReference>
<keyword evidence="4 6" id="KW-1133">Transmembrane helix</keyword>
<dbReference type="InterPro" id="IPR008564">
    <property type="entry name" value="TVP23-like"/>
</dbReference>
<feature type="transmembrane region" description="Helical" evidence="6">
    <location>
        <begin position="314"/>
        <end position="335"/>
    </location>
</feature>
<dbReference type="STRING" id="29172.A0A0D8XVW3"/>
<dbReference type="OrthoDB" id="2151161at2759"/>
<evidence type="ECO:0000313" key="7">
    <source>
        <dbReference type="EMBL" id="KJH47957.1"/>
    </source>
</evidence>
<evidence type="ECO:0000256" key="1">
    <source>
        <dbReference type="ARBA" id="ARBA00004141"/>
    </source>
</evidence>